<dbReference type="InterPro" id="IPR039866">
    <property type="entry name" value="CPQ"/>
</dbReference>
<dbReference type="InterPro" id="IPR003137">
    <property type="entry name" value="PA_domain"/>
</dbReference>
<comment type="subcellular location">
    <subcellularLocation>
        <location evidence="1">Endoplasmic reticulum</location>
    </subcellularLocation>
    <subcellularLocation>
        <location evidence="3">Golgi apparatus</location>
    </subcellularLocation>
    <subcellularLocation>
        <location evidence="2">Lysosome</location>
    </subcellularLocation>
    <subcellularLocation>
        <location evidence="4">Secreted</location>
    </subcellularLocation>
</comment>
<dbReference type="Pfam" id="PF02225">
    <property type="entry name" value="PA"/>
    <property type="match status" value="1"/>
</dbReference>
<keyword evidence="14" id="KW-0333">Golgi apparatus</keyword>
<protein>
    <recommendedName>
        <fullName evidence="5">Carboxypeptidase Q</fullName>
    </recommendedName>
    <alternativeName>
        <fullName evidence="20">Plasma glutamate carboxypeptidase</fullName>
    </alternativeName>
</protein>
<keyword evidence="6" id="KW-0964">Secreted</keyword>
<dbReference type="AlphaFoldDB" id="A0A382MRR6"/>
<keyword evidence="13" id="KW-0862">Zinc</keyword>
<evidence type="ECO:0000256" key="6">
    <source>
        <dbReference type="ARBA" id="ARBA00022525"/>
    </source>
</evidence>
<evidence type="ECO:0000256" key="5">
    <source>
        <dbReference type="ARBA" id="ARBA00014116"/>
    </source>
</evidence>
<dbReference type="Gene3D" id="3.50.30.30">
    <property type="match status" value="1"/>
</dbReference>
<evidence type="ECO:0000256" key="7">
    <source>
        <dbReference type="ARBA" id="ARBA00022645"/>
    </source>
</evidence>
<evidence type="ECO:0000256" key="12">
    <source>
        <dbReference type="ARBA" id="ARBA00022824"/>
    </source>
</evidence>
<evidence type="ECO:0000256" key="16">
    <source>
        <dbReference type="ARBA" id="ARBA00023145"/>
    </source>
</evidence>
<organism evidence="23">
    <name type="scientific">marine metagenome</name>
    <dbReference type="NCBI Taxonomy" id="408172"/>
    <lineage>
        <taxon>unclassified sequences</taxon>
        <taxon>metagenomes</taxon>
        <taxon>ecological metagenomes</taxon>
    </lineage>
</organism>
<dbReference type="EMBL" id="UINC01095544">
    <property type="protein sequence ID" value="SVC51713.1"/>
    <property type="molecule type" value="Genomic_DNA"/>
</dbReference>
<dbReference type="PANTHER" id="PTHR12053:SF3">
    <property type="entry name" value="CARBOXYPEPTIDASE Q"/>
    <property type="match status" value="1"/>
</dbReference>
<evidence type="ECO:0000313" key="23">
    <source>
        <dbReference type="EMBL" id="SVC51713.1"/>
    </source>
</evidence>
<keyword evidence="12" id="KW-0256">Endoplasmic reticulum</keyword>
<gene>
    <name evidence="23" type="ORF">METZ01_LOCUS304567</name>
</gene>
<evidence type="ECO:0000256" key="14">
    <source>
        <dbReference type="ARBA" id="ARBA00023034"/>
    </source>
</evidence>
<evidence type="ECO:0000256" key="17">
    <source>
        <dbReference type="ARBA" id="ARBA00023180"/>
    </source>
</evidence>
<dbReference type="InterPro" id="IPR046450">
    <property type="entry name" value="PA_dom_sf"/>
</dbReference>
<evidence type="ECO:0000256" key="4">
    <source>
        <dbReference type="ARBA" id="ARBA00004613"/>
    </source>
</evidence>
<evidence type="ECO:0000259" key="21">
    <source>
        <dbReference type="Pfam" id="PF02225"/>
    </source>
</evidence>
<dbReference type="SUPFAM" id="SSF52025">
    <property type="entry name" value="PA domain"/>
    <property type="match status" value="1"/>
</dbReference>
<dbReference type="GO" id="GO:0005764">
    <property type="term" value="C:lysosome"/>
    <property type="evidence" value="ECO:0007669"/>
    <property type="project" value="UniProtKB-SubCell"/>
</dbReference>
<dbReference type="PANTHER" id="PTHR12053">
    <property type="entry name" value="PROTEASE FAMILY M28 PLASMA GLUTAMATE CARBOXYPEPTIDASE-RELATED"/>
    <property type="match status" value="1"/>
</dbReference>
<keyword evidence="11" id="KW-0378">Hydrolase</keyword>
<dbReference type="GO" id="GO:0005576">
    <property type="term" value="C:extracellular region"/>
    <property type="evidence" value="ECO:0007669"/>
    <property type="project" value="UniProtKB-SubCell"/>
</dbReference>
<evidence type="ECO:0000256" key="10">
    <source>
        <dbReference type="ARBA" id="ARBA00022729"/>
    </source>
</evidence>
<proteinExistence type="predicted"/>
<keyword evidence="16" id="KW-0865">Zymogen</keyword>
<dbReference type="GO" id="GO:0005783">
    <property type="term" value="C:endoplasmic reticulum"/>
    <property type="evidence" value="ECO:0007669"/>
    <property type="project" value="UniProtKB-SubCell"/>
</dbReference>
<keyword evidence="8" id="KW-0645">Protease</keyword>
<dbReference type="GO" id="GO:0070573">
    <property type="term" value="F:metallodipeptidase activity"/>
    <property type="evidence" value="ECO:0007669"/>
    <property type="project" value="InterPro"/>
</dbReference>
<dbReference type="Pfam" id="PF04389">
    <property type="entry name" value="Peptidase_M28"/>
    <property type="match status" value="1"/>
</dbReference>
<keyword evidence="10" id="KW-0732">Signal</keyword>
<evidence type="ECO:0000259" key="22">
    <source>
        <dbReference type="Pfam" id="PF04389"/>
    </source>
</evidence>
<keyword evidence="17" id="KW-0325">Glycoprotein</keyword>
<sequence>KGPSSLYTDGTNTNNFQLAMKNQNNIARIWADFEAICDCGGRLSGTMSEAKALDLLKVLGSKATSVTAVVESVSYHGWQALTSNLTGPDDKTYRVNSLVRSVATPEGGLNAEVIDLGRGSPDDFKARRTEIAGRIVMVRHELMFDPNTIHRQKKYDAAVKAGAVGFLIVGPVSRSLVSGSVGCGDENRIPAGGISPETAKQLNRDNNGMPLVQLCIETTETDRVAENLFFDLPGKGPGSIILSAHIDGHDLAESAMDNATGLAVALDVARRLAPDMGSWERGLRLAFFNVEEWALIGSAHHVAGLTDNEKANIALNVNLDSVAGGDRLTALTSEFSGVEPFLSRCAVDAGIDLELFRPLQMNSDHANFAVASIPAFRLV</sequence>
<evidence type="ECO:0000256" key="1">
    <source>
        <dbReference type="ARBA" id="ARBA00004240"/>
    </source>
</evidence>
<feature type="domain" description="Peptidase M28" evidence="22">
    <location>
        <begin position="227"/>
        <end position="376"/>
    </location>
</feature>
<evidence type="ECO:0000256" key="2">
    <source>
        <dbReference type="ARBA" id="ARBA00004371"/>
    </source>
</evidence>
<keyword evidence="9" id="KW-0479">Metal-binding</keyword>
<evidence type="ECO:0000256" key="3">
    <source>
        <dbReference type="ARBA" id="ARBA00004555"/>
    </source>
</evidence>
<evidence type="ECO:0000256" key="9">
    <source>
        <dbReference type="ARBA" id="ARBA00022723"/>
    </source>
</evidence>
<dbReference type="InterPro" id="IPR007484">
    <property type="entry name" value="Peptidase_M28"/>
</dbReference>
<feature type="non-terminal residue" evidence="23">
    <location>
        <position position="1"/>
    </location>
</feature>
<feature type="non-terminal residue" evidence="23">
    <location>
        <position position="379"/>
    </location>
</feature>
<dbReference type="Gene3D" id="3.40.630.10">
    <property type="entry name" value="Zn peptidases"/>
    <property type="match status" value="1"/>
</dbReference>
<evidence type="ECO:0000256" key="8">
    <source>
        <dbReference type="ARBA" id="ARBA00022670"/>
    </source>
</evidence>
<dbReference type="GO" id="GO:0006508">
    <property type="term" value="P:proteolysis"/>
    <property type="evidence" value="ECO:0007669"/>
    <property type="project" value="UniProtKB-KW"/>
</dbReference>
<keyword evidence="18" id="KW-0458">Lysosome</keyword>
<dbReference type="GO" id="GO:0004180">
    <property type="term" value="F:carboxypeptidase activity"/>
    <property type="evidence" value="ECO:0007669"/>
    <property type="project" value="UniProtKB-KW"/>
</dbReference>
<comment type="subunit">
    <text evidence="19">Homodimer. The monomeric form is inactive while the homodimer is active.</text>
</comment>
<evidence type="ECO:0000256" key="18">
    <source>
        <dbReference type="ARBA" id="ARBA00023228"/>
    </source>
</evidence>
<name>A0A382MRR6_9ZZZZ</name>
<keyword evidence="7" id="KW-0121">Carboxypeptidase</keyword>
<evidence type="ECO:0000256" key="11">
    <source>
        <dbReference type="ARBA" id="ARBA00022801"/>
    </source>
</evidence>
<evidence type="ECO:0000256" key="15">
    <source>
        <dbReference type="ARBA" id="ARBA00023049"/>
    </source>
</evidence>
<evidence type="ECO:0000256" key="19">
    <source>
        <dbReference type="ARBA" id="ARBA00025833"/>
    </source>
</evidence>
<reference evidence="23" key="1">
    <citation type="submission" date="2018-05" db="EMBL/GenBank/DDBJ databases">
        <authorList>
            <person name="Lanie J.A."/>
            <person name="Ng W.-L."/>
            <person name="Kazmierczak K.M."/>
            <person name="Andrzejewski T.M."/>
            <person name="Davidsen T.M."/>
            <person name="Wayne K.J."/>
            <person name="Tettelin H."/>
            <person name="Glass J.I."/>
            <person name="Rusch D."/>
            <person name="Podicherti R."/>
            <person name="Tsui H.-C.T."/>
            <person name="Winkler M.E."/>
        </authorList>
    </citation>
    <scope>NUCLEOTIDE SEQUENCE</scope>
</reference>
<feature type="domain" description="PA" evidence="21">
    <location>
        <begin position="117"/>
        <end position="202"/>
    </location>
</feature>
<dbReference type="GO" id="GO:0046872">
    <property type="term" value="F:metal ion binding"/>
    <property type="evidence" value="ECO:0007669"/>
    <property type="project" value="UniProtKB-KW"/>
</dbReference>
<accession>A0A382MRR6</accession>
<dbReference type="SUPFAM" id="SSF53187">
    <property type="entry name" value="Zn-dependent exopeptidases"/>
    <property type="match status" value="1"/>
</dbReference>
<keyword evidence="15" id="KW-0482">Metalloprotease</keyword>
<dbReference type="GO" id="GO:0005794">
    <property type="term" value="C:Golgi apparatus"/>
    <property type="evidence" value="ECO:0007669"/>
    <property type="project" value="UniProtKB-SubCell"/>
</dbReference>
<evidence type="ECO:0000256" key="20">
    <source>
        <dbReference type="ARBA" id="ARBA00033328"/>
    </source>
</evidence>
<evidence type="ECO:0000256" key="13">
    <source>
        <dbReference type="ARBA" id="ARBA00022833"/>
    </source>
</evidence>